<dbReference type="Proteomes" id="UP001237642">
    <property type="component" value="Unassembled WGS sequence"/>
</dbReference>
<dbReference type="SUPFAM" id="SSF81383">
    <property type="entry name" value="F-box domain"/>
    <property type="match status" value="1"/>
</dbReference>
<gene>
    <name evidence="2" type="ORF">POM88_037884</name>
</gene>
<dbReference type="InterPro" id="IPR013187">
    <property type="entry name" value="F-box-assoc_dom_typ3"/>
</dbReference>
<dbReference type="InterPro" id="IPR011043">
    <property type="entry name" value="Gal_Oxase/kelch_b-propeller"/>
</dbReference>
<name>A0AAD8MG89_9APIA</name>
<dbReference type="PANTHER" id="PTHR31672:SF13">
    <property type="entry name" value="F-BOX PROTEIN CPR30-LIKE"/>
    <property type="match status" value="1"/>
</dbReference>
<dbReference type="AlphaFoldDB" id="A0AAD8MG89"/>
<evidence type="ECO:0000313" key="2">
    <source>
        <dbReference type="EMBL" id="KAK1371792.1"/>
    </source>
</evidence>
<comment type="caution">
    <text evidence="2">The sequence shown here is derived from an EMBL/GenBank/DDBJ whole genome shotgun (WGS) entry which is preliminary data.</text>
</comment>
<dbReference type="EMBL" id="JAUIZM010000008">
    <property type="protein sequence ID" value="KAK1371792.1"/>
    <property type="molecule type" value="Genomic_DNA"/>
</dbReference>
<dbReference type="Pfam" id="PF08268">
    <property type="entry name" value="FBA_3"/>
    <property type="match status" value="1"/>
</dbReference>
<dbReference type="PANTHER" id="PTHR31672">
    <property type="entry name" value="BNACNNG10540D PROTEIN"/>
    <property type="match status" value="1"/>
</dbReference>
<dbReference type="Pfam" id="PF00646">
    <property type="entry name" value="F-box"/>
    <property type="match status" value="1"/>
</dbReference>
<evidence type="ECO:0000259" key="1">
    <source>
        <dbReference type="PROSITE" id="PS50181"/>
    </source>
</evidence>
<reference evidence="2" key="1">
    <citation type="submission" date="2023-02" db="EMBL/GenBank/DDBJ databases">
        <title>Genome of toxic invasive species Heracleum sosnowskyi carries increased number of genes despite the absence of recent whole-genome duplications.</title>
        <authorList>
            <person name="Schelkunov M."/>
            <person name="Shtratnikova V."/>
            <person name="Makarenko M."/>
            <person name="Klepikova A."/>
            <person name="Omelchenko D."/>
            <person name="Novikova G."/>
            <person name="Obukhova E."/>
            <person name="Bogdanov V."/>
            <person name="Penin A."/>
            <person name="Logacheva M."/>
        </authorList>
    </citation>
    <scope>NUCLEOTIDE SEQUENCE</scope>
    <source>
        <strain evidence="2">Hsosn_3</strain>
        <tissue evidence="2">Leaf</tissue>
    </source>
</reference>
<keyword evidence="3" id="KW-1185">Reference proteome</keyword>
<dbReference type="InterPro" id="IPR050796">
    <property type="entry name" value="SCF_F-box_component"/>
</dbReference>
<dbReference type="SUPFAM" id="SSF50965">
    <property type="entry name" value="Galactose oxidase, central domain"/>
    <property type="match status" value="1"/>
</dbReference>
<protein>
    <recommendedName>
        <fullName evidence="1">F-box domain-containing protein</fullName>
    </recommendedName>
</protein>
<accession>A0AAD8MG89</accession>
<dbReference type="InterPro" id="IPR036047">
    <property type="entry name" value="F-box-like_dom_sf"/>
</dbReference>
<dbReference type="PROSITE" id="PS50181">
    <property type="entry name" value="FBOX"/>
    <property type="match status" value="1"/>
</dbReference>
<reference evidence="2" key="2">
    <citation type="submission" date="2023-05" db="EMBL/GenBank/DDBJ databases">
        <authorList>
            <person name="Schelkunov M.I."/>
        </authorList>
    </citation>
    <scope>NUCLEOTIDE SEQUENCE</scope>
    <source>
        <strain evidence="2">Hsosn_3</strain>
        <tissue evidence="2">Leaf</tissue>
    </source>
</reference>
<dbReference type="NCBIfam" id="TIGR01640">
    <property type="entry name" value="F_box_assoc_1"/>
    <property type="match status" value="1"/>
</dbReference>
<feature type="domain" description="F-box" evidence="1">
    <location>
        <begin position="8"/>
        <end position="53"/>
    </location>
</feature>
<sequence length="417" mass="48448">MSLSKHRSIPSYDFPEAILSEILKRLPVKYVLRCRAVQKSWYHLLRTSMFISLHCNYHKMTAHVNPKYLIFNYGSPRRLYTVRSDDAQSQEYCTFVYPLDLPPNAWSAQSNGLICVSTMFNEVLGYSPKIYIWNPLVQKFKIVPESPLPRFTFEETEWKALAFGFLPEINDYVVVHVVKPSSTSAPECDFEPYSTEDPYEQYPHSVMIVVYSLNTNSWKKICQDKVFVDHMCTSKSVFVNGTAFWVGYNCDMQCQLVMFFDTKTNILGHVTVPSLAIRHFRQLDRPLILPYGQSIAYFVEGDVIDWDDYDYEDDDYGSPHLDVWVLKGEMINELSWEKKICVRLSENVRARVLGTRNNGEPILAKSNNLISCDLNTLEPHDFVESYDRLTPHYHHKEGSRSPFVIHPFVETLKLLDV</sequence>
<proteinExistence type="predicted"/>
<evidence type="ECO:0000313" key="3">
    <source>
        <dbReference type="Proteomes" id="UP001237642"/>
    </source>
</evidence>
<organism evidence="2 3">
    <name type="scientific">Heracleum sosnowskyi</name>
    <dbReference type="NCBI Taxonomy" id="360622"/>
    <lineage>
        <taxon>Eukaryota</taxon>
        <taxon>Viridiplantae</taxon>
        <taxon>Streptophyta</taxon>
        <taxon>Embryophyta</taxon>
        <taxon>Tracheophyta</taxon>
        <taxon>Spermatophyta</taxon>
        <taxon>Magnoliopsida</taxon>
        <taxon>eudicotyledons</taxon>
        <taxon>Gunneridae</taxon>
        <taxon>Pentapetalae</taxon>
        <taxon>asterids</taxon>
        <taxon>campanulids</taxon>
        <taxon>Apiales</taxon>
        <taxon>Apiaceae</taxon>
        <taxon>Apioideae</taxon>
        <taxon>apioid superclade</taxon>
        <taxon>Tordylieae</taxon>
        <taxon>Tordyliinae</taxon>
        <taxon>Heracleum</taxon>
    </lineage>
</organism>
<dbReference type="Gene3D" id="1.20.1280.50">
    <property type="match status" value="1"/>
</dbReference>
<dbReference type="InterPro" id="IPR001810">
    <property type="entry name" value="F-box_dom"/>
</dbReference>
<dbReference type="InterPro" id="IPR017451">
    <property type="entry name" value="F-box-assoc_interact_dom"/>
</dbReference>